<dbReference type="Pfam" id="PF02357">
    <property type="entry name" value="NusG"/>
    <property type="match status" value="1"/>
</dbReference>
<dbReference type="SMART" id="SM00738">
    <property type="entry name" value="NGN"/>
    <property type="match status" value="1"/>
</dbReference>
<protein>
    <recommendedName>
        <fullName evidence="5">NusG-like N-terminal domain-containing protein</fullName>
    </recommendedName>
</protein>
<evidence type="ECO:0000259" key="5">
    <source>
        <dbReference type="SMART" id="SM00738"/>
    </source>
</evidence>
<feature type="region of interest" description="Disordered" evidence="4">
    <location>
        <begin position="270"/>
        <end position="299"/>
    </location>
</feature>
<keyword evidence="3" id="KW-0804">Transcription</keyword>
<name>A0A843USD4_COLES</name>
<dbReference type="InterPro" id="IPR014722">
    <property type="entry name" value="Rib_uL2_dom2"/>
</dbReference>
<comment type="caution">
    <text evidence="6">The sequence shown here is derived from an EMBL/GenBank/DDBJ whole genome shotgun (WGS) entry which is preliminary data.</text>
</comment>
<dbReference type="PANTHER" id="PTHR30265">
    <property type="entry name" value="RHO-INTERACTING TRANSCRIPTION TERMINATION FACTOR NUSG"/>
    <property type="match status" value="1"/>
</dbReference>
<proteinExistence type="predicted"/>
<evidence type="ECO:0000256" key="1">
    <source>
        <dbReference type="ARBA" id="ARBA00022814"/>
    </source>
</evidence>
<dbReference type="Gene3D" id="2.30.30.30">
    <property type="match status" value="1"/>
</dbReference>
<evidence type="ECO:0000256" key="3">
    <source>
        <dbReference type="ARBA" id="ARBA00023163"/>
    </source>
</evidence>
<gene>
    <name evidence="6" type="ORF">Taro_018930</name>
</gene>
<dbReference type="CDD" id="cd09890">
    <property type="entry name" value="NGN_plant"/>
    <property type="match status" value="1"/>
</dbReference>
<keyword evidence="7" id="KW-1185">Reference proteome</keyword>
<organism evidence="6 7">
    <name type="scientific">Colocasia esculenta</name>
    <name type="common">Wild taro</name>
    <name type="synonym">Arum esculentum</name>
    <dbReference type="NCBI Taxonomy" id="4460"/>
    <lineage>
        <taxon>Eukaryota</taxon>
        <taxon>Viridiplantae</taxon>
        <taxon>Streptophyta</taxon>
        <taxon>Embryophyta</taxon>
        <taxon>Tracheophyta</taxon>
        <taxon>Spermatophyta</taxon>
        <taxon>Magnoliopsida</taxon>
        <taxon>Liliopsida</taxon>
        <taxon>Araceae</taxon>
        <taxon>Aroideae</taxon>
        <taxon>Colocasieae</taxon>
        <taxon>Colocasia</taxon>
    </lineage>
</organism>
<dbReference type="InterPro" id="IPR008991">
    <property type="entry name" value="Translation_prot_SH3-like_sf"/>
</dbReference>
<dbReference type="PANTHER" id="PTHR30265:SF4">
    <property type="entry name" value="KOW MOTIF FAMILY PROTEIN, EXPRESSED"/>
    <property type="match status" value="1"/>
</dbReference>
<keyword evidence="2" id="KW-0805">Transcription regulation</keyword>
<accession>A0A843USD4</accession>
<dbReference type="Gene3D" id="3.30.70.940">
    <property type="entry name" value="NusG, N-terminal domain"/>
    <property type="match status" value="1"/>
</dbReference>
<dbReference type="SUPFAM" id="SSF82679">
    <property type="entry name" value="N-utilization substance G protein NusG, N-terminal domain"/>
    <property type="match status" value="1"/>
</dbReference>
<feature type="compositionally biased region" description="Basic residues" evidence="4">
    <location>
        <begin position="276"/>
        <end position="289"/>
    </location>
</feature>
<feature type="compositionally biased region" description="Low complexity" evidence="4">
    <location>
        <begin position="43"/>
        <end position="52"/>
    </location>
</feature>
<dbReference type="SUPFAM" id="SSF50104">
    <property type="entry name" value="Translation proteins SH3-like domain"/>
    <property type="match status" value="1"/>
</dbReference>
<dbReference type="InterPro" id="IPR006645">
    <property type="entry name" value="NGN-like_dom"/>
</dbReference>
<dbReference type="InterPro" id="IPR043425">
    <property type="entry name" value="NusG-like"/>
</dbReference>
<feature type="region of interest" description="Disordered" evidence="4">
    <location>
        <begin position="43"/>
        <end position="64"/>
    </location>
</feature>
<dbReference type="GO" id="GO:0006354">
    <property type="term" value="P:DNA-templated transcription elongation"/>
    <property type="evidence" value="ECO:0007669"/>
    <property type="project" value="InterPro"/>
</dbReference>
<reference evidence="6" key="1">
    <citation type="submission" date="2017-07" db="EMBL/GenBank/DDBJ databases">
        <title>Taro Niue Genome Assembly and Annotation.</title>
        <authorList>
            <person name="Atibalentja N."/>
            <person name="Keating K."/>
            <person name="Fields C.J."/>
        </authorList>
    </citation>
    <scope>NUCLEOTIDE SEQUENCE</scope>
    <source>
        <strain evidence="6">Niue_2</strain>
        <tissue evidence="6">Leaf</tissue>
    </source>
</reference>
<evidence type="ECO:0000313" key="6">
    <source>
        <dbReference type="EMBL" id="MQL86398.1"/>
    </source>
</evidence>
<dbReference type="CDD" id="cd06091">
    <property type="entry name" value="KOW_NusG"/>
    <property type="match status" value="1"/>
</dbReference>
<sequence>MMTQQQCLPLRRPCCCPPHLSPSLAHGSRGYRLSLRSPRVSSSAVAAAPGASTPDIVKGGGGGDVQQLTARERRQLRNERRETLAAAGNWREAVEERLLQRPKKRDKASWKEELNLDNLALLGPQWWVVRVSRVTGQEAAERLARVLARNYPDMDFKVYFPAVKVQRKLKNGSYSTKSNPLFPGCVFLYCVLNKELHDFVRECDGVGGFLGSKVGNTKRQINKPKPVAADEMQEIFHQAKQEQEKYDTLFEEEQAAGSIHAGEHNISSLADTSSKAKVKPGVKPRKRLSKGSEAKERNSLNEVDDEFLVPGSCVRVLSGPFADYVGNLAQLDGKMGKATVGILMFGKEIFVEVEATEVVESTE</sequence>
<dbReference type="Proteomes" id="UP000652761">
    <property type="component" value="Unassembled WGS sequence"/>
</dbReference>
<feature type="domain" description="NusG-like N-terminal" evidence="5">
    <location>
        <begin position="123"/>
        <end position="239"/>
    </location>
</feature>
<evidence type="ECO:0000256" key="2">
    <source>
        <dbReference type="ARBA" id="ARBA00023015"/>
    </source>
</evidence>
<evidence type="ECO:0000256" key="4">
    <source>
        <dbReference type="SAM" id="MobiDB-lite"/>
    </source>
</evidence>
<dbReference type="InterPro" id="IPR036735">
    <property type="entry name" value="NGN_dom_sf"/>
</dbReference>
<feature type="compositionally biased region" description="Basic and acidic residues" evidence="4">
    <location>
        <begin position="290"/>
        <end position="299"/>
    </location>
</feature>
<dbReference type="EMBL" id="NMUH01000897">
    <property type="protein sequence ID" value="MQL86398.1"/>
    <property type="molecule type" value="Genomic_DNA"/>
</dbReference>
<dbReference type="AlphaFoldDB" id="A0A843USD4"/>
<dbReference type="OrthoDB" id="8300383at2759"/>
<dbReference type="GO" id="GO:0031564">
    <property type="term" value="P:transcription antitermination"/>
    <property type="evidence" value="ECO:0007669"/>
    <property type="project" value="UniProtKB-KW"/>
</dbReference>
<evidence type="ECO:0000313" key="7">
    <source>
        <dbReference type="Proteomes" id="UP000652761"/>
    </source>
</evidence>
<keyword evidence="1" id="KW-0889">Transcription antitermination</keyword>